<dbReference type="InterPro" id="IPR052913">
    <property type="entry name" value="Glycopeptide_resist_protein"/>
</dbReference>
<dbReference type="RefSeq" id="WP_343815895.1">
    <property type="nucleotide sequence ID" value="NZ_BAAADS010000025.1"/>
</dbReference>
<dbReference type="PANTHER" id="PTHR35788">
    <property type="entry name" value="EXPORTED PROTEIN-RELATED"/>
    <property type="match status" value="1"/>
</dbReference>
<dbReference type="PANTHER" id="PTHR35788:SF1">
    <property type="entry name" value="EXPORTED PROTEIN"/>
    <property type="match status" value="1"/>
</dbReference>
<comment type="caution">
    <text evidence="1">The sequence shown here is derived from an EMBL/GenBank/DDBJ whole genome shotgun (WGS) entry which is preliminary data.</text>
</comment>
<name>A0ABP3RNG5_9BACI</name>
<organism evidence="1 2">
    <name type="scientific">Virgibacillus siamensis</name>
    <dbReference type="NCBI Taxonomy" id="480071"/>
    <lineage>
        <taxon>Bacteria</taxon>
        <taxon>Bacillati</taxon>
        <taxon>Bacillota</taxon>
        <taxon>Bacilli</taxon>
        <taxon>Bacillales</taxon>
        <taxon>Bacillaceae</taxon>
        <taxon>Virgibacillus</taxon>
    </lineage>
</organism>
<evidence type="ECO:0000313" key="2">
    <source>
        <dbReference type="Proteomes" id="UP001500866"/>
    </source>
</evidence>
<proteinExistence type="predicted"/>
<keyword evidence="2" id="KW-1185">Reference proteome</keyword>
<sequence>MKTIILSFVFASMTLVNSDGDAVDELDRKDFKLSYLDEAFINDAKLEVEMDVLEEKVRKDPTNAKLNDAGEIIPEKPGQRLDRYKFRQLFQEYFYTGKKLTTELPVEKVYPRVDSELIAEIREQKIGDYVTYFKPSNKERSHNIDLAAEAINNHVVFPGESFSFNNVVGKRTEKKGYKRAPVIVKGELSEDIGGGICQVSSTLYNAVDLEGIQITERYSHSRRVPYVPPGRDATVSWYGPDFEFKNNYKRPLLIRAFAKDGKMHVSIYSSDAL</sequence>
<dbReference type="Proteomes" id="UP001500866">
    <property type="component" value="Unassembled WGS sequence"/>
</dbReference>
<reference evidence="2" key="1">
    <citation type="journal article" date="2019" name="Int. J. Syst. Evol. Microbiol.">
        <title>The Global Catalogue of Microorganisms (GCM) 10K type strain sequencing project: providing services to taxonomists for standard genome sequencing and annotation.</title>
        <authorList>
            <consortium name="The Broad Institute Genomics Platform"/>
            <consortium name="The Broad Institute Genome Sequencing Center for Infectious Disease"/>
            <person name="Wu L."/>
            <person name="Ma J."/>
        </authorList>
    </citation>
    <scope>NUCLEOTIDE SEQUENCE [LARGE SCALE GENOMIC DNA]</scope>
    <source>
        <strain evidence="2">JCM 15395</strain>
    </source>
</reference>
<protein>
    <submittedName>
        <fullName evidence="1">VanW family protein</fullName>
    </submittedName>
</protein>
<dbReference type="EMBL" id="BAAADS010000025">
    <property type="protein sequence ID" value="GAA0613992.1"/>
    <property type="molecule type" value="Genomic_DNA"/>
</dbReference>
<dbReference type="Pfam" id="PF04294">
    <property type="entry name" value="VanW"/>
    <property type="match status" value="1"/>
</dbReference>
<gene>
    <name evidence="1" type="ORF">GCM10009001_34050</name>
</gene>
<dbReference type="InterPro" id="IPR007391">
    <property type="entry name" value="Vancomycin_resist_VanW"/>
</dbReference>
<evidence type="ECO:0000313" key="1">
    <source>
        <dbReference type="EMBL" id="GAA0613992.1"/>
    </source>
</evidence>
<accession>A0ABP3RNG5</accession>